<evidence type="ECO:0000256" key="9">
    <source>
        <dbReference type="ARBA" id="ARBA00022842"/>
    </source>
</evidence>
<feature type="binding site" evidence="13">
    <location>
        <position position="254"/>
    </location>
    <ligand>
        <name>Mg(2+)</name>
        <dbReference type="ChEBI" id="CHEBI:18420"/>
        <note>shared with beta subunit</note>
    </ligand>
</feature>
<evidence type="ECO:0000259" key="14">
    <source>
        <dbReference type="PROSITE" id="PS50862"/>
    </source>
</evidence>
<sequence length="342" mass="39008">MQTHIETIQKEFEEDFKNCFSSATLESLKIKYLGKKGPIQDLMKGLKEASGEDRPKLGKSINDLKVSIEAKLTELGRSLIAREEQQKLLAEKIDETLPGKKRFQGRKHPVNGTLDEIINILIAMGFTVEQGPDIDTDYYNFEVLNFPPEHPARDMQDTFYINKEVLLRTHTSNIQARVMESQKPPIRIIAPGKCFRNEAVTSRSHVFFHQVEAVYIDKNVSFSDLMGTLTDFMQKLFYKDIKVRFWPNYFPFVEPGLQVDIHCLNCKGSGCTLCKHTGWLEVAGAGMIHPEVLKNGGIDPEEYSGFAWGLGIERLVMLKNGIKDIRLFTENDIRFLNQFSAI</sequence>
<dbReference type="Pfam" id="PF02912">
    <property type="entry name" value="Phe_tRNA-synt_N"/>
    <property type="match status" value="1"/>
</dbReference>
<dbReference type="eggNOG" id="COG0016">
    <property type="taxonomic scope" value="Bacteria"/>
</dbReference>
<dbReference type="InterPro" id="IPR010978">
    <property type="entry name" value="tRNA-bd_arm"/>
</dbReference>
<gene>
    <name evidence="13 15" type="primary">pheS</name>
    <name evidence="15" type="ORF">CSEC_0523</name>
</gene>
<reference evidence="15" key="2">
    <citation type="submission" date="2014-09" db="EMBL/GenBank/DDBJ databases">
        <title>Criblamydia sequanensis harbors a mega-plasmid encoding arsenite resistance.</title>
        <authorList>
            <person name="Bertelli C."/>
            <person name="Goesmann A."/>
            <person name="Greub G."/>
        </authorList>
    </citation>
    <scope>NUCLEOTIDE SEQUENCE [LARGE SCALE GENOMIC DNA]</scope>
    <source>
        <strain evidence="15">CRIB-18</strain>
    </source>
</reference>
<evidence type="ECO:0000256" key="13">
    <source>
        <dbReference type="HAMAP-Rule" id="MF_00281"/>
    </source>
</evidence>
<dbReference type="InterPro" id="IPR002319">
    <property type="entry name" value="Phenylalanyl-tRNA_Synthase"/>
</dbReference>
<dbReference type="NCBIfam" id="TIGR00468">
    <property type="entry name" value="pheS"/>
    <property type="match status" value="1"/>
</dbReference>
<keyword evidence="8 13" id="KW-0067">ATP-binding</keyword>
<dbReference type="GO" id="GO:0000287">
    <property type="term" value="F:magnesium ion binding"/>
    <property type="evidence" value="ECO:0007669"/>
    <property type="project" value="UniProtKB-UniRule"/>
</dbReference>
<dbReference type="InterPro" id="IPR004529">
    <property type="entry name" value="Phe-tRNA-synth_IIc_asu"/>
</dbReference>
<dbReference type="SUPFAM" id="SSF55681">
    <property type="entry name" value="Class II aaRS and biotin synthetases"/>
    <property type="match status" value="1"/>
</dbReference>
<protein>
    <recommendedName>
        <fullName evidence="13">Phenylalanine--tRNA ligase alpha subunit</fullName>
        <ecNumber evidence="13">6.1.1.20</ecNumber>
    </recommendedName>
    <alternativeName>
        <fullName evidence="13">Phenylalanyl-tRNA synthetase alpha subunit</fullName>
        <shortName evidence="13">PheRS</shortName>
    </alternativeName>
</protein>
<evidence type="ECO:0000256" key="7">
    <source>
        <dbReference type="ARBA" id="ARBA00022741"/>
    </source>
</evidence>
<dbReference type="STRING" id="1437425.CSEC_0523"/>
<dbReference type="GO" id="GO:0000049">
    <property type="term" value="F:tRNA binding"/>
    <property type="evidence" value="ECO:0007669"/>
    <property type="project" value="InterPro"/>
</dbReference>
<dbReference type="PANTHER" id="PTHR11538">
    <property type="entry name" value="PHENYLALANYL-TRNA SYNTHETASE"/>
    <property type="match status" value="1"/>
</dbReference>
<accession>A0A090CY72</accession>
<keyword evidence="4 13" id="KW-0963">Cytoplasm</keyword>
<dbReference type="PROSITE" id="PS50862">
    <property type="entry name" value="AA_TRNA_LIGASE_II"/>
    <property type="match status" value="1"/>
</dbReference>
<keyword evidence="10 13" id="KW-0648">Protein biosynthesis</keyword>
<dbReference type="InterPro" id="IPR045864">
    <property type="entry name" value="aa-tRNA-synth_II/BPL/LPL"/>
</dbReference>
<evidence type="ECO:0000256" key="2">
    <source>
        <dbReference type="ARBA" id="ARBA00010207"/>
    </source>
</evidence>
<evidence type="ECO:0000313" key="15">
    <source>
        <dbReference type="EMBL" id="CDR33357.1"/>
    </source>
</evidence>
<feature type="domain" description="Aminoacyl-transfer RNA synthetases class-II family profile" evidence="14">
    <location>
        <begin position="119"/>
        <end position="318"/>
    </location>
</feature>
<dbReference type="GO" id="GO:0006432">
    <property type="term" value="P:phenylalanyl-tRNA aminoacylation"/>
    <property type="evidence" value="ECO:0007669"/>
    <property type="project" value="UniProtKB-UniRule"/>
</dbReference>
<dbReference type="OrthoDB" id="9800719at2"/>
<evidence type="ECO:0000256" key="8">
    <source>
        <dbReference type="ARBA" id="ARBA00022840"/>
    </source>
</evidence>
<dbReference type="InterPro" id="IPR006195">
    <property type="entry name" value="aa-tRNA-synth_II"/>
</dbReference>
<dbReference type="Proteomes" id="UP000031552">
    <property type="component" value="Unassembled WGS sequence"/>
</dbReference>
<comment type="similarity">
    <text evidence="2 13">Belongs to the class-II aminoacyl-tRNA synthetase family. Phe-tRNA synthetase alpha subunit type 1 subfamily.</text>
</comment>
<comment type="caution">
    <text evidence="15">The sequence shown here is derived from an EMBL/GenBank/DDBJ whole genome shotgun (WGS) entry which is preliminary data.</text>
</comment>
<name>A0A090CY72_9BACT</name>
<keyword evidence="7 13" id="KW-0547">Nucleotide-binding</keyword>
<evidence type="ECO:0000256" key="11">
    <source>
        <dbReference type="ARBA" id="ARBA00023146"/>
    </source>
</evidence>
<keyword evidence="16" id="KW-1185">Reference proteome</keyword>
<comment type="cofactor">
    <cofactor evidence="13">
        <name>Mg(2+)</name>
        <dbReference type="ChEBI" id="CHEBI:18420"/>
    </cofactor>
    <text evidence="13">Binds 2 magnesium ions per tetramer.</text>
</comment>
<dbReference type="EC" id="6.1.1.20" evidence="13"/>
<dbReference type="AlphaFoldDB" id="A0A090CY72"/>
<proteinExistence type="inferred from homology"/>
<dbReference type="GO" id="GO:0005737">
    <property type="term" value="C:cytoplasm"/>
    <property type="evidence" value="ECO:0007669"/>
    <property type="project" value="UniProtKB-SubCell"/>
</dbReference>
<dbReference type="RefSeq" id="WP_041016863.1">
    <property type="nucleotide sequence ID" value="NZ_CCEJ010000003.1"/>
</dbReference>
<dbReference type="HAMAP" id="MF_00281">
    <property type="entry name" value="Phe_tRNA_synth_alpha1"/>
    <property type="match status" value="1"/>
</dbReference>
<dbReference type="InterPro" id="IPR004188">
    <property type="entry name" value="Phe-tRNA_ligase_II_N"/>
</dbReference>
<comment type="catalytic activity">
    <reaction evidence="12 13">
        <text>tRNA(Phe) + L-phenylalanine + ATP = L-phenylalanyl-tRNA(Phe) + AMP + diphosphate + H(+)</text>
        <dbReference type="Rhea" id="RHEA:19413"/>
        <dbReference type="Rhea" id="RHEA-COMP:9668"/>
        <dbReference type="Rhea" id="RHEA-COMP:9699"/>
        <dbReference type="ChEBI" id="CHEBI:15378"/>
        <dbReference type="ChEBI" id="CHEBI:30616"/>
        <dbReference type="ChEBI" id="CHEBI:33019"/>
        <dbReference type="ChEBI" id="CHEBI:58095"/>
        <dbReference type="ChEBI" id="CHEBI:78442"/>
        <dbReference type="ChEBI" id="CHEBI:78531"/>
        <dbReference type="ChEBI" id="CHEBI:456215"/>
        <dbReference type="EC" id="6.1.1.20"/>
    </reaction>
</comment>
<dbReference type="EMBL" id="CCEJ010000003">
    <property type="protein sequence ID" value="CDR33357.1"/>
    <property type="molecule type" value="Genomic_DNA"/>
</dbReference>
<evidence type="ECO:0000256" key="5">
    <source>
        <dbReference type="ARBA" id="ARBA00022598"/>
    </source>
</evidence>
<evidence type="ECO:0000256" key="12">
    <source>
        <dbReference type="ARBA" id="ARBA00049255"/>
    </source>
</evidence>
<dbReference type="PANTHER" id="PTHR11538:SF41">
    <property type="entry name" value="PHENYLALANINE--TRNA LIGASE, MITOCHONDRIAL"/>
    <property type="match status" value="1"/>
</dbReference>
<keyword evidence="9 13" id="KW-0460">Magnesium</keyword>
<evidence type="ECO:0000256" key="6">
    <source>
        <dbReference type="ARBA" id="ARBA00022723"/>
    </source>
</evidence>
<dbReference type="Pfam" id="PF01409">
    <property type="entry name" value="tRNA-synt_2d"/>
    <property type="match status" value="1"/>
</dbReference>
<dbReference type="CDD" id="cd00496">
    <property type="entry name" value="PheRS_alpha_core"/>
    <property type="match status" value="1"/>
</dbReference>
<dbReference type="FunFam" id="3.30.930.10:FF:000089">
    <property type="entry name" value="Phenylalanine--tRNA ligase alpha subunit"/>
    <property type="match status" value="1"/>
</dbReference>
<dbReference type="SUPFAM" id="SSF46589">
    <property type="entry name" value="tRNA-binding arm"/>
    <property type="match status" value="1"/>
</dbReference>
<keyword evidence="6 13" id="KW-0479">Metal-binding</keyword>
<dbReference type="GO" id="GO:0004826">
    <property type="term" value="F:phenylalanine-tRNA ligase activity"/>
    <property type="evidence" value="ECO:0007669"/>
    <property type="project" value="UniProtKB-UniRule"/>
</dbReference>
<evidence type="ECO:0000256" key="4">
    <source>
        <dbReference type="ARBA" id="ARBA00022490"/>
    </source>
</evidence>
<comment type="subunit">
    <text evidence="3 13">Tetramer of two alpha and two beta subunits.</text>
</comment>
<dbReference type="GO" id="GO:0005524">
    <property type="term" value="F:ATP binding"/>
    <property type="evidence" value="ECO:0007669"/>
    <property type="project" value="UniProtKB-UniRule"/>
</dbReference>
<reference evidence="15" key="1">
    <citation type="submission" date="2013-12" db="EMBL/GenBank/DDBJ databases">
        <authorList>
            <person name="Linke B."/>
        </authorList>
    </citation>
    <scope>NUCLEOTIDE SEQUENCE [LARGE SCALE GENOMIC DNA]</scope>
    <source>
        <strain evidence="15">CRIB-18</strain>
    </source>
</reference>
<comment type="subcellular location">
    <subcellularLocation>
        <location evidence="1 13">Cytoplasm</location>
    </subcellularLocation>
</comment>
<dbReference type="Gene3D" id="3.30.930.10">
    <property type="entry name" value="Bira Bifunctional Protein, Domain 2"/>
    <property type="match status" value="1"/>
</dbReference>
<evidence type="ECO:0000256" key="3">
    <source>
        <dbReference type="ARBA" id="ARBA00011209"/>
    </source>
</evidence>
<evidence type="ECO:0000256" key="1">
    <source>
        <dbReference type="ARBA" id="ARBA00004496"/>
    </source>
</evidence>
<dbReference type="InterPro" id="IPR022911">
    <property type="entry name" value="Phe_tRNA_ligase_alpha1_bac"/>
</dbReference>
<keyword evidence="5 13" id="KW-0436">Ligase</keyword>
<organism evidence="15 16">
    <name type="scientific">Candidatus Criblamydia sequanensis CRIB-18</name>
    <dbReference type="NCBI Taxonomy" id="1437425"/>
    <lineage>
        <taxon>Bacteria</taxon>
        <taxon>Pseudomonadati</taxon>
        <taxon>Chlamydiota</taxon>
        <taxon>Chlamydiia</taxon>
        <taxon>Parachlamydiales</taxon>
        <taxon>Candidatus Criblamydiaceae</taxon>
        <taxon>Candidatus Criblamydia</taxon>
    </lineage>
</organism>
<evidence type="ECO:0000256" key="10">
    <source>
        <dbReference type="ARBA" id="ARBA00022917"/>
    </source>
</evidence>
<evidence type="ECO:0000313" key="16">
    <source>
        <dbReference type="Proteomes" id="UP000031552"/>
    </source>
</evidence>
<keyword evidence="11 13" id="KW-0030">Aminoacyl-tRNA synthetase</keyword>